<feature type="compositionally biased region" description="Basic and acidic residues" evidence="1">
    <location>
        <begin position="15"/>
        <end position="26"/>
    </location>
</feature>
<dbReference type="RefSeq" id="WP_023537435.1">
    <property type="nucleotide sequence ID" value="NZ_CP108849.2"/>
</dbReference>
<dbReference type="Proteomes" id="UP001432209">
    <property type="component" value="Chromosome"/>
</dbReference>
<name>A0ABZ1ZXF5_STRNV</name>
<proteinExistence type="predicted"/>
<evidence type="ECO:0000256" key="1">
    <source>
        <dbReference type="SAM" id="MobiDB-lite"/>
    </source>
</evidence>
<accession>A0ABZ1ZXF5</accession>
<feature type="region of interest" description="Disordered" evidence="1">
    <location>
        <begin position="15"/>
        <end position="56"/>
    </location>
</feature>
<keyword evidence="3" id="KW-1185">Reference proteome</keyword>
<feature type="compositionally biased region" description="Basic and acidic residues" evidence="1">
    <location>
        <begin position="44"/>
        <end position="56"/>
    </location>
</feature>
<reference evidence="2" key="1">
    <citation type="submission" date="2022-10" db="EMBL/GenBank/DDBJ databases">
        <title>The complete genomes of actinobacterial strains from the NBC collection.</title>
        <authorList>
            <person name="Joergensen T.S."/>
            <person name="Alvarez Arevalo M."/>
            <person name="Sterndorff E.B."/>
            <person name="Faurdal D."/>
            <person name="Vuksanovic O."/>
            <person name="Mourched A.-S."/>
            <person name="Charusanti P."/>
            <person name="Shaw S."/>
            <person name="Blin K."/>
            <person name="Weber T."/>
        </authorList>
    </citation>
    <scope>NUCLEOTIDE SEQUENCE</scope>
    <source>
        <strain evidence="2">NBC_01432</strain>
    </source>
</reference>
<feature type="compositionally biased region" description="Low complexity" evidence="1">
    <location>
        <begin position="27"/>
        <end position="43"/>
    </location>
</feature>
<gene>
    <name evidence="2" type="ORF">OG442_06100</name>
</gene>
<dbReference type="EMBL" id="CP109495">
    <property type="protein sequence ID" value="WUX51148.1"/>
    <property type="molecule type" value="Genomic_DNA"/>
</dbReference>
<evidence type="ECO:0000313" key="3">
    <source>
        <dbReference type="Proteomes" id="UP001432209"/>
    </source>
</evidence>
<sequence>MPIDPFAVLNALLRAEARRSGEHETKAPTTTSPAPTPAPAGRARTPETRRDGHDTH</sequence>
<protein>
    <submittedName>
        <fullName evidence="2">Uncharacterized protein</fullName>
    </submittedName>
</protein>
<organism evidence="2 3">
    <name type="scientific">Streptomyces niveus</name>
    <name type="common">Streptomyces spheroides</name>
    <dbReference type="NCBI Taxonomy" id="193462"/>
    <lineage>
        <taxon>Bacteria</taxon>
        <taxon>Bacillati</taxon>
        <taxon>Actinomycetota</taxon>
        <taxon>Actinomycetes</taxon>
        <taxon>Kitasatosporales</taxon>
        <taxon>Streptomycetaceae</taxon>
        <taxon>Streptomyces</taxon>
    </lineage>
</organism>
<evidence type="ECO:0000313" key="2">
    <source>
        <dbReference type="EMBL" id="WUX51148.1"/>
    </source>
</evidence>